<keyword evidence="7" id="KW-1015">Disulfide bond</keyword>
<sequence>MTSQQPTSRRRLLAAGGAGIGAAALSACADGSYQGSALTSSPDPSSGEQAPSRSGTELTALADVPVGGTTVTTGPDGKPIAVSQPRQGEVVAFSAVCTHMGCTVRADDDQLRCPCHGSVFEAGSGDVVTGPAKQPLGTVPVHVEGGKVVTGEG</sequence>
<dbReference type="InterPro" id="IPR036922">
    <property type="entry name" value="Rieske_2Fe-2S_sf"/>
</dbReference>
<comment type="function">
    <text evidence="1">Iron-sulfur subunit of the cytochrome bc1 complex, an essential component of the respiratory electron transport chain required for ATP synthesis. The bc1 complex catalyzes the oxidation of menaquinol and the reduction of cytochrome c in the respiratory chain. The bc1 complex operates through a Q-cycle mechanism that couples electron transfer to generation of the proton gradient that drives ATP synthesis.</text>
</comment>
<dbReference type="PRINTS" id="PR00162">
    <property type="entry name" value="RIESKE"/>
</dbReference>
<feature type="compositionally biased region" description="Polar residues" evidence="10">
    <location>
        <begin position="33"/>
        <end position="57"/>
    </location>
</feature>
<evidence type="ECO:0000256" key="6">
    <source>
        <dbReference type="ARBA" id="ARBA00023014"/>
    </source>
</evidence>
<dbReference type="InterPro" id="IPR005805">
    <property type="entry name" value="Rieske_Fe-S_prot_C"/>
</dbReference>
<dbReference type="InterPro" id="IPR006311">
    <property type="entry name" value="TAT_signal"/>
</dbReference>
<dbReference type="GO" id="GO:0004497">
    <property type="term" value="F:monooxygenase activity"/>
    <property type="evidence" value="ECO:0007669"/>
    <property type="project" value="UniProtKB-ARBA"/>
</dbReference>
<dbReference type="GO" id="GO:0051537">
    <property type="term" value="F:2 iron, 2 sulfur cluster binding"/>
    <property type="evidence" value="ECO:0007669"/>
    <property type="project" value="UniProtKB-KW"/>
</dbReference>
<dbReference type="InterPro" id="IPR014349">
    <property type="entry name" value="Rieske_Fe-S_prot"/>
</dbReference>
<protein>
    <recommendedName>
        <fullName evidence="2">Cytochrome bc1 complex Rieske iron-sulfur subunit</fullName>
    </recommendedName>
    <alternativeName>
        <fullName evidence="8">Cytochrome bc1 reductase complex subunit QcrA</fullName>
    </alternativeName>
</protein>
<feature type="chain" id="PRO_5042099871" description="Cytochrome bc1 complex Rieske iron-sulfur subunit" evidence="11">
    <location>
        <begin position="30"/>
        <end position="153"/>
    </location>
</feature>
<evidence type="ECO:0000256" key="7">
    <source>
        <dbReference type="ARBA" id="ARBA00023157"/>
    </source>
</evidence>
<keyword evidence="5" id="KW-0408">Iron</keyword>
<dbReference type="CDD" id="cd03467">
    <property type="entry name" value="Rieske"/>
    <property type="match status" value="1"/>
</dbReference>
<dbReference type="SUPFAM" id="SSF50022">
    <property type="entry name" value="ISP domain"/>
    <property type="match status" value="1"/>
</dbReference>
<feature type="domain" description="Rieske" evidence="12">
    <location>
        <begin position="56"/>
        <end position="150"/>
    </location>
</feature>
<proteinExistence type="predicted"/>
<feature type="region of interest" description="Disordered" evidence="10">
    <location>
        <begin position="32"/>
        <end position="82"/>
    </location>
</feature>
<evidence type="ECO:0000256" key="1">
    <source>
        <dbReference type="ARBA" id="ARBA00002494"/>
    </source>
</evidence>
<dbReference type="Pfam" id="PF00355">
    <property type="entry name" value="Rieske"/>
    <property type="match status" value="1"/>
</dbReference>
<name>A0AAE3ZCQ4_9ACTN</name>
<dbReference type="InterPro" id="IPR017941">
    <property type="entry name" value="Rieske_2Fe-2S"/>
</dbReference>
<evidence type="ECO:0000256" key="8">
    <source>
        <dbReference type="ARBA" id="ARBA00029586"/>
    </source>
</evidence>
<evidence type="ECO:0000259" key="12">
    <source>
        <dbReference type="PROSITE" id="PS51296"/>
    </source>
</evidence>
<keyword evidence="14" id="KW-1185">Reference proteome</keyword>
<accession>A0AAE3ZCQ4</accession>
<evidence type="ECO:0000313" key="14">
    <source>
        <dbReference type="Proteomes" id="UP001180845"/>
    </source>
</evidence>
<dbReference type="Proteomes" id="UP001180845">
    <property type="component" value="Unassembled WGS sequence"/>
</dbReference>
<dbReference type="PANTHER" id="PTHR10134">
    <property type="entry name" value="CYTOCHROME B-C1 COMPLEX SUBUNIT RIESKE, MITOCHONDRIAL"/>
    <property type="match status" value="1"/>
</dbReference>
<dbReference type="GO" id="GO:0046872">
    <property type="term" value="F:metal ion binding"/>
    <property type="evidence" value="ECO:0007669"/>
    <property type="project" value="UniProtKB-KW"/>
</dbReference>
<evidence type="ECO:0000256" key="3">
    <source>
        <dbReference type="ARBA" id="ARBA00022714"/>
    </source>
</evidence>
<keyword evidence="4" id="KW-0479">Metal-binding</keyword>
<evidence type="ECO:0000256" key="11">
    <source>
        <dbReference type="SAM" id="SignalP"/>
    </source>
</evidence>
<dbReference type="GO" id="GO:0016705">
    <property type="term" value="F:oxidoreductase activity, acting on paired donors, with incorporation or reduction of molecular oxygen"/>
    <property type="evidence" value="ECO:0007669"/>
    <property type="project" value="UniProtKB-ARBA"/>
</dbReference>
<dbReference type="GO" id="GO:0016020">
    <property type="term" value="C:membrane"/>
    <property type="evidence" value="ECO:0007669"/>
    <property type="project" value="InterPro"/>
</dbReference>
<evidence type="ECO:0000256" key="2">
    <source>
        <dbReference type="ARBA" id="ARBA00015816"/>
    </source>
</evidence>
<evidence type="ECO:0000256" key="10">
    <source>
        <dbReference type="SAM" id="MobiDB-lite"/>
    </source>
</evidence>
<comment type="caution">
    <text evidence="13">The sequence shown here is derived from an EMBL/GenBank/DDBJ whole genome shotgun (WGS) entry which is preliminary data.</text>
</comment>
<dbReference type="EMBL" id="JAVDXW010000001">
    <property type="protein sequence ID" value="MDR7301129.1"/>
    <property type="molecule type" value="Genomic_DNA"/>
</dbReference>
<organism evidence="13 14">
    <name type="scientific">Haloactinomyces albus</name>
    <dbReference type="NCBI Taxonomy" id="1352928"/>
    <lineage>
        <taxon>Bacteria</taxon>
        <taxon>Bacillati</taxon>
        <taxon>Actinomycetota</taxon>
        <taxon>Actinomycetes</taxon>
        <taxon>Actinopolysporales</taxon>
        <taxon>Actinopolysporaceae</taxon>
        <taxon>Haloactinomyces</taxon>
    </lineage>
</organism>
<dbReference type="AlphaFoldDB" id="A0AAE3ZCQ4"/>
<keyword evidence="11" id="KW-0732">Signal</keyword>
<dbReference type="Gene3D" id="2.102.10.10">
    <property type="entry name" value="Rieske [2Fe-2S] iron-sulphur domain"/>
    <property type="match status" value="1"/>
</dbReference>
<keyword evidence="3" id="KW-0001">2Fe-2S</keyword>
<evidence type="ECO:0000256" key="9">
    <source>
        <dbReference type="ARBA" id="ARBA00034078"/>
    </source>
</evidence>
<evidence type="ECO:0000313" key="13">
    <source>
        <dbReference type="EMBL" id="MDR7301129.1"/>
    </source>
</evidence>
<feature type="compositionally biased region" description="Low complexity" evidence="10">
    <location>
        <begin position="63"/>
        <end position="77"/>
    </location>
</feature>
<feature type="signal peptide" evidence="11">
    <location>
        <begin position="1"/>
        <end position="29"/>
    </location>
</feature>
<dbReference type="PROSITE" id="PS51318">
    <property type="entry name" value="TAT"/>
    <property type="match status" value="1"/>
</dbReference>
<gene>
    <name evidence="13" type="ORF">JOF55_001310</name>
</gene>
<evidence type="ECO:0000256" key="5">
    <source>
        <dbReference type="ARBA" id="ARBA00023004"/>
    </source>
</evidence>
<dbReference type="PROSITE" id="PS51296">
    <property type="entry name" value="RIESKE"/>
    <property type="match status" value="1"/>
</dbReference>
<dbReference type="RefSeq" id="WP_310271049.1">
    <property type="nucleotide sequence ID" value="NZ_JAVDXW010000001.1"/>
</dbReference>
<reference evidence="13" key="1">
    <citation type="submission" date="2023-07" db="EMBL/GenBank/DDBJ databases">
        <title>Sequencing the genomes of 1000 actinobacteria strains.</title>
        <authorList>
            <person name="Klenk H.-P."/>
        </authorList>
    </citation>
    <scope>NUCLEOTIDE SEQUENCE</scope>
    <source>
        <strain evidence="13">DSM 45977</strain>
    </source>
</reference>
<keyword evidence="6" id="KW-0411">Iron-sulfur</keyword>
<evidence type="ECO:0000256" key="4">
    <source>
        <dbReference type="ARBA" id="ARBA00022723"/>
    </source>
</evidence>
<comment type="cofactor">
    <cofactor evidence="9">
        <name>[2Fe-2S] cluster</name>
        <dbReference type="ChEBI" id="CHEBI:190135"/>
    </cofactor>
</comment>